<dbReference type="AlphaFoldDB" id="A0A1X7J9I6"/>
<evidence type="ECO:0000256" key="2">
    <source>
        <dbReference type="ARBA" id="ARBA00008193"/>
    </source>
</evidence>
<feature type="transmembrane region" description="Helical" evidence="7">
    <location>
        <begin position="6"/>
        <end position="25"/>
    </location>
</feature>
<evidence type="ECO:0000256" key="1">
    <source>
        <dbReference type="ARBA" id="ARBA00004651"/>
    </source>
</evidence>
<dbReference type="InterPro" id="IPR005115">
    <property type="entry name" value="Gly_transporter"/>
</dbReference>
<proteinExistence type="inferred from homology"/>
<dbReference type="PANTHER" id="PTHR30506:SF3">
    <property type="entry name" value="UPF0126 INNER MEMBRANE PROTEIN YADS-RELATED"/>
    <property type="match status" value="1"/>
</dbReference>
<comment type="subcellular location">
    <subcellularLocation>
        <location evidence="1">Cell membrane</location>
        <topology evidence="1">Multi-pass membrane protein</topology>
    </subcellularLocation>
</comment>
<gene>
    <name evidence="9" type="ORF">SAMN06295960_1377</name>
</gene>
<dbReference type="PANTHER" id="PTHR30506">
    <property type="entry name" value="INNER MEMBRANE PROTEIN"/>
    <property type="match status" value="1"/>
</dbReference>
<evidence type="ECO:0000256" key="3">
    <source>
        <dbReference type="ARBA" id="ARBA00022475"/>
    </source>
</evidence>
<dbReference type="OrthoDB" id="9791874at2"/>
<keyword evidence="10" id="KW-1185">Reference proteome</keyword>
<feature type="domain" description="Glycine transporter" evidence="8">
    <location>
        <begin position="8"/>
        <end position="79"/>
    </location>
</feature>
<feature type="transmembrane region" description="Helical" evidence="7">
    <location>
        <begin position="152"/>
        <end position="169"/>
    </location>
</feature>
<evidence type="ECO:0000256" key="7">
    <source>
        <dbReference type="SAM" id="Phobius"/>
    </source>
</evidence>
<protein>
    <submittedName>
        <fullName evidence="9">Uncharacterized membrane protein YeiH</fullName>
    </submittedName>
</protein>
<dbReference type="Pfam" id="PF03458">
    <property type="entry name" value="Gly_transporter"/>
    <property type="match status" value="2"/>
</dbReference>
<feature type="transmembrane region" description="Helical" evidence="7">
    <location>
        <begin position="119"/>
        <end position="140"/>
    </location>
</feature>
<name>A0A1X7J9I6_9BACL</name>
<keyword evidence="5 7" id="KW-1133">Transmembrane helix</keyword>
<evidence type="ECO:0000256" key="6">
    <source>
        <dbReference type="ARBA" id="ARBA00023136"/>
    </source>
</evidence>
<feature type="transmembrane region" description="Helical" evidence="7">
    <location>
        <begin position="94"/>
        <end position="113"/>
    </location>
</feature>
<feature type="transmembrane region" description="Helical" evidence="7">
    <location>
        <begin position="66"/>
        <end position="87"/>
    </location>
</feature>
<keyword evidence="6 7" id="KW-0472">Membrane</keyword>
<evidence type="ECO:0000256" key="4">
    <source>
        <dbReference type="ARBA" id="ARBA00022692"/>
    </source>
</evidence>
<sequence length="209" mass="22661">MDDLLFTVFSFIGTVAFALSGAVTAMNEDYDILGIFILGLVTAFGGGVIRNLLIGIPPASLWSQSFMLNSALISITIILIVPVKWIHTWLKVEVFFDAIGLAAFAVQGAMYAVSMGQPVIAVVFAAMMTGIGGGVVRDVLAGRKPVVFREDLYAIWAIIGGLAIGLGWARASSELWIVFGCIVLMRLLSFKYKWKLPKRHLYEKEGAKG</sequence>
<feature type="transmembrane region" description="Helical" evidence="7">
    <location>
        <begin position="175"/>
        <end position="194"/>
    </location>
</feature>
<dbReference type="STRING" id="1852522.SAMN06295960_1377"/>
<dbReference type="Proteomes" id="UP000193834">
    <property type="component" value="Unassembled WGS sequence"/>
</dbReference>
<feature type="domain" description="Glycine transporter" evidence="8">
    <location>
        <begin position="95"/>
        <end position="164"/>
    </location>
</feature>
<evidence type="ECO:0000313" key="9">
    <source>
        <dbReference type="EMBL" id="SMG24415.1"/>
    </source>
</evidence>
<evidence type="ECO:0000313" key="10">
    <source>
        <dbReference type="Proteomes" id="UP000193834"/>
    </source>
</evidence>
<keyword evidence="4 7" id="KW-0812">Transmembrane</keyword>
<dbReference type="GO" id="GO:0005886">
    <property type="term" value="C:plasma membrane"/>
    <property type="evidence" value="ECO:0007669"/>
    <property type="project" value="UniProtKB-SubCell"/>
</dbReference>
<feature type="transmembrane region" description="Helical" evidence="7">
    <location>
        <begin position="32"/>
        <end position="54"/>
    </location>
</feature>
<accession>A0A1X7J9I6</accession>
<organism evidence="9 10">
    <name type="scientific">Paenibacillus aquistagni</name>
    <dbReference type="NCBI Taxonomy" id="1852522"/>
    <lineage>
        <taxon>Bacteria</taxon>
        <taxon>Bacillati</taxon>
        <taxon>Bacillota</taxon>
        <taxon>Bacilli</taxon>
        <taxon>Bacillales</taxon>
        <taxon>Paenibacillaceae</taxon>
        <taxon>Paenibacillus</taxon>
    </lineage>
</organism>
<keyword evidence="3" id="KW-1003">Cell membrane</keyword>
<reference evidence="9 10" key="1">
    <citation type="submission" date="2017-04" db="EMBL/GenBank/DDBJ databases">
        <authorList>
            <person name="Afonso C.L."/>
            <person name="Miller P.J."/>
            <person name="Scott M.A."/>
            <person name="Spackman E."/>
            <person name="Goraichik I."/>
            <person name="Dimitrov K.M."/>
            <person name="Suarez D.L."/>
            <person name="Swayne D.E."/>
        </authorList>
    </citation>
    <scope>NUCLEOTIDE SEQUENCE [LARGE SCALE GENOMIC DNA]</scope>
    <source>
        <strain evidence="9 10">11</strain>
    </source>
</reference>
<dbReference type="RefSeq" id="WP_085493522.1">
    <property type="nucleotide sequence ID" value="NZ_FXAZ01000001.1"/>
</dbReference>
<evidence type="ECO:0000256" key="5">
    <source>
        <dbReference type="ARBA" id="ARBA00022989"/>
    </source>
</evidence>
<evidence type="ECO:0000259" key="8">
    <source>
        <dbReference type="Pfam" id="PF03458"/>
    </source>
</evidence>
<comment type="similarity">
    <text evidence="2">Belongs to the UPF0126 family.</text>
</comment>
<dbReference type="EMBL" id="FXAZ01000001">
    <property type="protein sequence ID" value="SMG24415.1"/>
    <property type="molecule type" value="Genomic_DNA"/>
</dbReference>